<feature type="domain" description="Rod shape-determining protein MreC beta-barrel core" evidence="6">
    <location>
        <begin position="120"/>
        <end position="267"/>
    </location>
</feature>
<dbReference type="NCBIfam" id="TIGR00219">
    <property type="entry name" value="mreC"/>
    <property type="match status" value="1"/>
</dbReference>
<reference evidence="7 8" key="1">
    <citation type="submission" date="2018-09" db="EMBL/GenBank/DDBJ databases">
        <title>Phylogeny of the Shewanellaceae, and recommendation for two new genera, Pseudoshewanella and Parashewanella.</title>
        <authorList>
            <person name="Wang G."/>
        </authorList>
    </citation>
    <scope>NUCLEOTIDE SEQUENCE [LARGE SCALE GENOMIC DNA]</scope>
    <source>
        <strain evidence="7 8">KCTC 22492</strain>
    </source>
</reference>
<dbReference type="InterPro" id="IPR042177">
    <property type="entry name" value="Cell/Rod_1"/>
</dbReference>
<comment type="function">
    <text evidence="5">Involved in formation and maintenance of cell shape.</text>
</comment>
<dbReference type="PANTHER" id="PTHR34138:SF1">
    <property type="entry name" value="CELL SHAPE-DETERMINING PROTEIN MREC"/>
    <property type="match status" value="1"/>
</dbReference>
<evidence type="ECO:0000256" key="2">
    <source>
        <dbReference type="ARBA" id="ARBA00013855"/>
    </source>
</evidence>
<dbReference type="GO" id="GO:0008360">
    <property type="term" value="P:regulation of cell shape"/>
    <property type="evidence" value="ECO:0007669"/>
    <property type="project" value="UniProtKB-KW"/>
</dbReference>
<dbReference type="PIRSF" id="PIRSF038471">
    <property type="entry name" value="MreC"/>
    <property type="match status" value="1"/>
</dbReference>
<dbReference type="InterPro" id="IPR042175">
    <property type="entry name" value="Cell/Rod_MreC_2"/>
</dbReference>
<dbReference type="InterPro" id="IPR007221">
    <property type="entry name" value="MreC"/>
</dbReference>
<evidence type="ECO:0000256" key="4">
    <source>
        <dbReference type="ARBA" id="ARBA00032089"/>
    </source>
</evidence>
<dbReference type="GO" id="GO:0005886">
    <property type="term" value="C:plasma membrane"/>
    <property type="evidence" value="ECO:0007669"/>
    <property type="project" value="TreeGrafter"/>
</dbReference>
<evidence type="ECO:0000256" key="5">
    <source>
        <dbReference type="PIRNR" id="PIRNR038471"/>
    </source>
</evidence>
<proteinExistence type="inferred from homology"/>
<evidence type="ECO:0000256" key="1">
    <source>
        <dbReference type="ARBA" id="ARBA00009369"/>
    </source>
</evidence>
<comment type="similarity">
    <text evidence="1 5">Belongs to the MreC family.</text>
</comment>
<evidence type="ECO:0000259" key="6">
    <source>
        <dbReference type="Pfam" id="PF04085"/>
    </source>
</evidence>
<keyword evidence="8" id="KW-1185">Reference proteome</keyword>
<dbReference type="EMBL" id="QYYH01000055">
    <property type="protein sequence ID" value="RJY15099.1"/>
    <property type="molecule type" value="Genomic_DNA"/>
</dbReference>
<dbReference type="RefSeq" id="WP_121853515.1">
    <property type="nucleotide sequence ID" value="NZ_CP037952.1"/>
</dbReference>
<comment type="caution">
    <text evidence="7">The sequence shown here is derived from an EMBL/GenBank/DDBJ whole genome shotgun (WGS) entry which is preliminary data.</text>
</comment>
<name>A0A3A6U1E3_9GAMM</name>
<dbReference type="PANTHER" id="PTHR34138">
    <property type="entry name" value="CELL SHAPE-DETERMINING PROTEIN MREC"/>
    <property type="match status" value="1"/>
</dbReference>
<sequence>MKPIFARGISHQTRLLLAVALSILLIATNKYLDPFRSSLASLLAPVQYLASVPGALLDWSAESLATREMLEKQNTQLLNQQLMMSERLQRFEHLRQENQRLRTLLDSPIQIDTRKKVAEIVEVASDPYHQYVVLNHGSNSGVFVGQPVIDAQGIVGQVVQVNALTSRVLLLTDSTHGLPVRITRNDVSLIANGTGILDELELRHVSKSTDVRIGDLLVTSGLGHRFPEGYPVARVIKVQRDSGQNYAQIIAQPLAALDRIRYVLLIWPDSQMQNELIESSIAKESQ</sequence>
<gene>
    <name evidence="7" type="primary">mreC</name>
    <name evidence="7" type="ORF">D5R81_10075</name>
</gene>
<keyword evidence="3 5" id="KW-0133">Cell shape</keyword>
<organism evidence="7 8">
    <name type="scientific">Parashewanella spongiae</name>
    <dbReference type="NCBI Taxonomy" id="342950"/>
    <lineage>
        <taxon>Bacteria</taxon>
        <taxon>Pseudomonadati</taxon>
        <taxon>Pseudomonadota</taxon>
        <taxon>Gammaproteobacteria</taxon>
        <taxon>Alteromonadales</taxon>
        <taxon>Shewanellaceae</taxon>
        <taxon>Parashewanella</taxon>
    </lineage>
</organism>
<dbReference type="Proteomes" id="UP000273022">
    <property type="component" value="Unassembled WGS sequence"/>
</dbReference>
<protein>
    <recommendedName>
        <fullName evidence="2 5">Cell shape-determining protein MreC</fullName>
    </recommendedName>
    <alternativeName>
        <fullName evidence="4 5">Cell shape protein MreC</fullName>
    </alternativeName>
</protein>
<dbReference type="Pfam" id="PF04085">
    <property type="entry name" value="MreC"/>
    <property type="match status" value="1"/>
</dbReference>
<evidence type="ECO:0000313" key="7">
    <source>
        <dbReference type="EMBL" id="RJY15099.1"/>
    </source>
</evidence>
<accession>A0A3A6U1E3</accession>
<dbReference type="InterPro" id="IPR055342">
    <property type="entry name" value="MreC_beta-barrel_core"/>
</dbReference>
<dbReference type="Gene3D" id="2.40.10.350">
    <property type="entry name" value="Rod shape-determining protein MreC, domain 2"/>
    <property type="match status" value="1"/>
</dbReference>
<dbReference type="Gene3D" id="2.40.10.340">
    <property type="entry name" value="Rod shape-determining protein MreC, domain 1"/>
    <property type="match status" value="1"/>
</dbReference>
<dbReference type="OrthoDB" id="9808025at2"/>
<dbReference type="AlphaFoldDB" id="A0A3A6U1E3"/>
<evidence type="ECO:0000313" key="8">
    <source>
        <dbReference type="Proteomes" id="UP000273022"/>
    </source>
</evidence>
<evidence type="ECO:0000256" key="3">
    <source>
        <dbReference type="ARBA" id="ARBA00022960"/>
    </source>
</evidence>